<reference evidence="2 3" key="1">
    <citation type="submission" date="2015-10" db="EMBL/GenBank/DDBJ databases">
        <title>Genome sequencing and analysis of members of genus Stenotrophomonas.</title>
        <authorList>
            <person name="Patil P.P."/>
            <person name="Midha S."/>
            <person name="Patil P.B."/>
        </authorList>
    </citation>
    <scope>NUCLEOTIDE SEQUENCE [LARGE SCALE GENOMIC DNA]</scope>
    <source>
        <strain evidence="2 3">JCM 16536</strain>
    </source>
</reference>
<keyword evidence="3" id="KW-1185">Reference proteome</keyword>
<comment type="caution">
    <text evidence="2">The sequence shown here is derived from an EMBL/GenBank/DDBJ whole genome shotgun (WGS) entry which is preliminary data.</text>
</comment>
<evidence type="ECO:0000313" key="3">
    <source>
        <dbReference type="Proteomes" id="UP000051802"/>
    </source>
</evidence>
<name>A0A0R0AC74_9GAMM</name>
<dbReference type="AlphaFoldDB" id="A0A0R0AC74"/>
<dbReference type="STRING" id="676599.ARC20_10920"/>
<gene>
    <name evidence="2" type="ORF">ARC20_10920</name>
</gene>
<proteinExistence type="predicted"/>
<accession>A0A0R0AC74</accession>
<keyword evidence="1" id="KW-1133">Transmembrane helix</keyword>
<feature type="transmembrane region" description="Helical" evidence="1">
    <location>
        <begin position="60"/>
        <end position="83"/>
    </location>
</feature>
<keyword evidence="1" id="KW-0812">Transmembrane</keyword>
<sequence>MSWAPLALAALVSGSEWLGAELPGGLPLGNLLGASILFAPALAGWLAARPRARQRLWATMTLAAALAWLPVSMLLAGNVALNFHGERGAAWLGFSAVVVIALGVSLAWALVAGLRRRG</sequence>
<feature type="transmembrane region" description="Helical" evidence="1">
    <location>
        <begin position="30"/>
        <end position="48"/>
    </location>
</feature>
<dbReference type="EMBL" id="LLXU01000081">
    <property type="protein sequence ID" value="KRG42373.1"/>
    <property type="molecule type" value="Genomic_DNA"/>
</dbReference>
<feature type="transmembrane region" description="Helical" evidence="1">
    <location>
        <begin position="89"/>
        <end position="114"/>
    </location>
</feature>
<evidence type="ECO:0000256" key="1">
    <source>
        <dbReference type="SAM" id="Phobius"/>
    </source>
</evidence>
<evidence type="ECO:0000313" key="2">
    <source>
        <dbReference type="EMBL" id="KRG42373.1"/>
    </source>
</evidence>
<dbReference type="Proteomes" id="UP000051802">
    <property type="component" value="Unassembled WGS sequence"/>
</dbReference>
<protein>
    <submittedName>
        <fullName evidence="2">Uncharacterized protein</fullName>
    </submittedName>
</protein>
<keyword evidence="1" id="KW-0472">Membrane</keyword>
<organism evidence="2 3">
    <name type="scientific">Stenotrophomonas panacihumi</name>
    <dbReference type="NCBI Taxonomy" id="676599"/>
    <lineage>
        <taxon>Bacteria</taxon>
        <taxon>Pseudomonadati</taxon>
        <taxon>Pseudomonadota</taxon>
        <taxon>Gammaproteobacteria</taxon>
        <taxon>Lysobacterales</taxon>
        <taxon>Lysobacteraceae</taxon>
        <taxon>Stenotrophomonas</taxon>
    </lineage>
</organism>